<evidence type="ECO:0000259" key="12">
    <source>
        <dbReference type="Pfam" id="PF02782"/>
    </source>
</evidence>
<keyword evidence="3 8" id="KW-0808">Transferase</keyword>
<evidence type="ECO:0000313" key="13">
    <source>
        <dbReference type="EMBL" id="HIU68367.1"/>
    </source>
</evidence>
<accession>A0A9D1MTL2</accession>
<name>A0A9D1MTL2_9FIRM</name>
<dbReference type="SUPFAM" id="SSF53067">
    <property type="entry name" value="Actin-like ATPase domain"/>
    <property type="match status" value="2"/>
</dbReference>
<comment type="function">
    <text evidence="8">Catalyzes the phosphorylation of D-xylulose to D-xylulose 5-phosphate.</text>
</comment>
<keyword evidence="2 8" id="KW-0859">Xylose metabolism</keyword>
<dbReference type="GO" id="GO:0004856">
    <property type="term" value="F:D-xylulokinase activity"/>
    <property type="evidence" value="ECO:0007669"/>
    <property type="project" value="UniProtKB-UniRule"/>
</dbReference>
<keyword evidence="5 8" id="KW-0418">Kinase</keyword>
<dbReference type="InterPro" id="IPR018483">
    <property type="entry name" value="Carb_kinase_FGGY_CS"/>
</dbReference>
<organism evidence="13 14">
    <name type="scientific">Candidatus Scybalenecus merdavium</name>
    <dbReference type="NCBI Taxonomy" id="2840939"/>
    <lineage>
        <taxon>Bacteria</taxon>
        <taxon>Bacillati</taxon>
        <taxon>Bacillota</taxon>
        <taxon>Clostridia</taxon>
        <taxon>Eubacteriales</taxon>
        <taxon>Oscillospiraceae</taxon>
        <taxon>Oscillospiraceae incertae sedis</taxon>
        <taxon>Candidatus Scybalenecus</taxon>
    </lineage>
</organism>
<dbReference type="GO" id="GO:0005998">
    <property type="term" value="P:xylulose catabolic process"/>
    <property type="evidence" value="ECO:0007669"/>
    <property type="project" value="UniProtKB-UniRule"/>
</dbReference>
<dbReference type="AlphaFoldDB" id="A0A9D1MTL2"/>
<protein>
    <recommendedName>
        <fullName evidence="8 10">Xylulose kinase</fullName>
        <shortName evidence="8 10">Xylulokinase</shortName>
        <ecNumber evidence="8 10">2.7.1.17</ecNumber>
    </recommendedName>
</protein>
<comment type="similarity">
    <text evidence="1 8 9">Belongs to the FGGY kinase family.</text>
</comment>
<gene>
    <name evidence="8 10 13" type="primary">xylB</name>
    <name evidence="13" type="ORF">IAD23_00225</name>
</gene>
<keyword evidence="6 8" id="KW-0067">ATP-binding</keyword>
<dbReference type="InterPro" id="IPR006000">
    <property type="entry name" value="Xylulokinase"/>
</dbReference>
<keyword evidence="7 8" id="KW-0119">Carbohydrate metabolism</keyword>
<feature type="binding site" evidence="8">
    <location>
        <begin position="81"/>
        <end position="82"/>
    </location>
    <ligand>
        <name>substrate</name>
    </ligand>
</feature>
<keyword evidence="4 8" id="KW-0547">Nucleotide-binding</keyword>
<dbReference type="PANTHER" id="PTHR43095">
    <property type="entry name" value="SUGAR KINASE"/>
    <property type="match status" value="1"/>
</dbReference>
<dbReference type="PROSITE" id="PS00445">
    <property type="entry name" value="FGGY_KINASES_2"/>
    <property type="match status" value="1"/>
</dbReference>
<evidence type="ECO:0000259" key="11">
    <source>
        <dbReference type="Pfam" id="PF00370"/>
    </source>
</evidence>
<evidence type="ECO:0000256" key="1">
    <source>
        <dbReference type="ARBA" id="ARBA00009156"/>
    </source>
</evidence>
<evidence type="ECO:0000256" key="5">
    <source>
        <dbReference type="ARBA" id="ARBA00022777"/>
    </source>
</evidence>
<dbReference type="PROSITE" id="PS00933">
    <property type="entry name" value="FGGY_KINASES_1"/>
    <property type="match status" value="1"/>
</dbReference>
<reference evidence="13" key="1">
    <citation type="submission" date="2020-10" db="EMBL/GenBank/DDBJ databases">
        <authorList>
            <person name="Gilroy R."/>
        </authorList>
    </citation>
    <scope>NUCLEOTIDE SEQUENCE</scope>
    <source>
        <strain evidence="13">CHK176-6737</strain>
    </source>
</reference>
<dbReference type="Pfam" id="PF02782">
    <property type="entry name" value="FGGY_C"/>
    <property type="match status" value="1"/>
</dbReference>
<dbReference type="InterPro" id="IPR000577">
    <property type="entry name" value="Carb_kinase_FGGY"/>
</dbReference>
<dbReference type="Proteomes" id="UP000824125">
    <property type="component" value="Unassembled WGS sequence"/>
</dbReference>
<reference evidence="13" key="2">
    <citation type="journal article" date="2021" name="PeerJ">
        <title>Extensive microbial diversity within the chicken gut microbiome revealed by metagenomics and culture.</title>
        <authorList>
            <person name="Gilroy R."/>
            <person name="Ravi A."/>
            <person name="Getino M."/>
            <person name="Pursley I."/>
            <person name="Horton D.L."/>
            <person name="Alikhan N.F."/>
            <person name="Baker D."/>
            <person name="Gharbi K."/>
            <person name="Hall N."/>
            <person name="Watson M."/>
            <person name="Adriaenssens E.M."/>
            <person name="Foster-Nyarko E."/>
            <person name="Jarju S."/>
            <person name="Secka A."/>
            <person name="Antonio M."/>
            <person name="Oren A."/>
            <person name="Chaudhuri R.R."/>
            <person name="La Ragione R."/>
            <person name="Hildebrand F."/>
            <person name="Pallen M.J."/>
        </authorList>
    </citation>
    <scope>NUCLEOTIDE SEQUENCE</scope>
    <source>
        <strain evidence="13">CHK176-6737</strain>
    </source>
</reference>
<comment type="caution">
    <text evidence="13">The sequence shown here is derived from an EMBL/GenBank/DDBJ whole genome shotgun (WGS) entry which is preliminary data.</text>
</comment>
<dbReference type="InterPro" id="IPR050406">
    <property type="entry name" value="FGGY_Carb_Kinase"/>
</dbReference>
<feature type="active site" description="Proton acceptor" evidence="8">
    <location>
        <position position="240"/>
    </location>
</feature>
<sequence>MKFVIGIDLGTSATKTVLFDETGSRIASAAKEYPLSQPQNGWAEHDPQDWVTAAAETLRAVLEKSRVSAQDVAAIGISGQMHGLVMLDEAGAVLRPAILWCDQRTDRECAEITERVGAKRLIDITANPALTGFTASKIMWVKKHEPQLYSRCRHILLPKDYLRYKLTGDFATEMSDASGMQLLDVPNRCWSQEVLDALGVEPSMLGKLYESPEVTGTVHAEAARLTGLAAGTKVVGGAGDNAAAAVGTGVVCDGRAFTTIGTSGVVFAHTSAPVIDPKGRVHTFCCAVPGAWHVMGVTQAAGLSLQWLKNNFCASEIEQAKQTGTDVYKIMDDEASQIPIGAEKLLYLPYLMGERTPHLDANCRGVFFGLSAMHTRAHLIRSVMEGVGYSLMDCMHVLKDMGIAPLQMLVTGGGGKSALWRQMLCDMFSVPVCSAASYESPALGAAILAAVGAGLYESVEAACAVMVKKGGAILQPVRAHTEIYHTYHNLYKKLYSSLQEDYKTLAQI</sequence>
<dbReference type="InterPro" id="IPR043129">
    <property type="entry name" value="ATPase_NBD"/>
</dbReference>
<dbReference type="InterPro" id="IPR018485">
    <property type="entry name" value="FGGY_C"/>
</dbReference>
<dbReference type="HAMAP" id="MF_02220">
    <property type="entry name" value="XylB"/>
    <property type="match status" value="1"/>
</dbReference>
<dbReference type="Pfam" id="PF00370">
    <property type="entry name" value="FGGY_N"/>
    <property type="match status" value="1"/>
</dbReference>
<dbReference type="GO" id="GO:0042732">
    <property type="term" value="P:D-xylose metabolic process"/>
    <property type="evidence" value="ECO:0007669"/>
    <property type="project" value="UniProtKB-KW"/>
</dbReference>
<dbReference type="Gene3D" id="3.30.420.40">
    <property type="match status" value="2"/>
</dbReference>
<dbReference type="PANTHER" id="PTHR43095:SF5">
    <property type="entry name" value="XYLULOSE KINASE"/>
    <property type="match status" value="1"/>
</dbReference>
<evidence type="ECO:0000256" key="7">
    <source>
        <dbReference type="ARBA" id="ARBA00023277"/>
    </source>
</evidence>
<evidence type="ECO:0000256" key="2">
    <source>
        <dbReference type="ARBA" id="ARBA00022629"/>
    </source>
</evidence>
<evidence type="ECO:0000313" key="14">
    <source>
        <dbReference type="Proteomes" id="UP000824125"/>
    </source>
</evidence>
<dbReference type="NCBIfam" id="TIGR01312">
    <property type="entry name" value="XylB"/>
    <property type="match status" value="1"/>
</dbReference>
<dbReference type="EMBL" id="DVNM01000002">
    <property type="protein sequence ID" value="HIU68367.1"/>
    <property type="molecule type" value="Genomic_DNA"/>
</dbReference>
<dbReference type="GO" id="GO:0005524">
    <property type="term" value="F:ATP binding"/>
    <property type="evidence" value="ECO:0007669"/>
    <property type="project" value="UniProtKB-UniRule"/>
</dbReference>
<feature type="domain" description="Carbohydrate kinase FGGY C-terminal" evidence="12">
    <location>
        <begin position="258"/>
        <end position="452"/>
    </location>
</feature>
<evidence type="ECO:0000256" key="8">
    <source>
        <dbReference type="HAMAP-Rule" id="MF_02220"/>
    </source>
</evidence>
<evidence type="ECO:0000256" key="9">
    <source>
        <dbReference type="RuleBase" id="RU003733"/>
    </source>
</evidence>
<evidence type="ECO:0000256" key="4">
    <source>
        <dbReference type="ARBA" id="ARBA00022741"/>
    </source>
</evidence>
<feature type="domain" description="Carbohydrate kinase FGGY N-terminal" evidence="11">
    <location>
        <begin position="4"/>
        <end position="247"/>
    </location>
</feature>
<evidence type="ECO:0000256" key="6">
    <source>
        <dbReference type="ARBA" id="ARBA00022840"/>
    </source>
</evidence>
<comment type="catalytic activity">
    <reaction evidence="8 10">
        <text>D-xylulose + ATP = D-xylulose 5-phosphate + ADP + H(+)</text>
        <dbReference type="Rhea" id="RHEA:10964"/>
        <dbReference type="ChEBI" id="CHEBI:15378"/>
        <dbReference type="ChEBI" id="CHEBI:17140"/>
        <dbReference type="ChEBI" id="CHEBI:30616"/>
        <dbReference type="ChEBI" id="CHEBI:57737"/>
        <dbReference type="ChEBI" id="CHEBI:456216"/>
        <dbReference type="EC" id="2.7.1.17"/>
    </reaction>
</comment>
<dbReference type="PIRSF" id="PIRSF000538">
    <property type="entry name" value="GlpK"/>
    <property type="match status" value="1"/>
</dbReference>
<feature type="site" description="Important for activity" evidence="8">
    <location>
        <position position="8"/>
    </location>
</feature>
<evidence type="ECO:0000256" key="10">
    <source>
        <dbReference type="RuleBase" id="RU364073"/>
    </source>
</evidence>
<proteinExistence type="inferred from homology"/>
<dbReference type="InterPro" id="IPR018484">
    <property type="entry name" value="FGGY_N"/>
</dbReference>
<dbReference type="CDD" id="cd07808">
    <property type="entry name" value="ASKHA_NBD_FGGY_EcXK-like"/>
    <property type="match status" value="1"/>
</dbReference>
<evidence type="ECO:0000256" key="3">
    <source>
        <dbReference type="ARBA" id="ARBA00022679"/>
    </source>
</evidence>
<dbReference type="EC" id="2.7.1.17" evidence="8 10"/>